<organism evidence="1 2">
    <name type="scientific">Ampelomyces quisqualis</name>
    <name type="common">Powdery mildew agent</name>
    <dbReference type="NCBI Taxonomy" id="50730"/>
    <lineage>
        <taxon>Eukaryota</taxon>
        <taxon>Fungi</taxon>
        <taxon>Dikarya</taxon>
        <taxon>Ascomycota</taxon>
        <taxon>Pezizomycotina</taxon>
        <taxon>Dothideomycetes</taxon>
        <taxon>Pleosporomycetidae</taxon>
        <taxon>Pleosporales</taxon>
        <taxon>Pleosporineae</taxon>
        <taxon>Phaeosphaeriaceae</taxon>
        <taxon>Ampelomyces</taxon>
    </lineage>
</organism>
<protein>
    <submittedName>
        <fullName evidence="1">Uncharacterized protein</fullName>
    </submittedName>
</protein>
<sequence>MYRTSLSAVVTVIKQDYPLVEWWPCMDCHGWKNLSHGAKLFRCGEQHCMGRSKV</sequence>
<gene>
    <name evidence="1" type="ORF">BDU57DRAFT_435785</name>
</gene>
<keyword evidence="2" id="KW-1185">Reference proteome</keyword>
<accession>A0A6A5R4S4</accession>
<reference evidence="1" key="1">
    <citation type="journal article" date="2020" name="Stud. Mycol.">
        <title>101 Dothideomycetes genomes: a test case for predicting lifestyles and emergence of pathogens.</title>
        <authorList>
            <person name="Haridas S."/>
            <person name="Albert R."/>
            <person name="Binder M."/>
            <person name="Bloem J."/>
            <person name="Labutti K."/>
            <person name="Salamov A."/>
            <person name="Andreopoulos B."/>
            <person name="Baker S."/>
            <person name="Barry K."/>
            <person name="Bills G."/>
            <person name="Bluhm B."/>
            <person name="Cannon C."/>
            <person name="Castanera R."/>
            <person name="Culley D."/>
            <person name="Daum C."/>
            <person name="Ezra D."/>
            <person name="Gonzalez J."/>
            <person name="Henrissat B."/>
            <person name="Kuo A."/>
            <person name="Liang C."/>
            <person name="Lipzen A."/>
            <person name="Lutzoni F."/>
            <person name="Magnuson J."/>
            <person name="Mondo S."/>
            <person name="Nolan M."/>
            <person name="Ohm R."/>
            <person name="Pangilinan J."/>
            <person name="Park H.-J."/>
            <person name="Ramirez L."/>
            <person name="Alfaro M."/>
            <person name="Sun H."/>
            <person name="Tritt A."/>
            <person name="Yoshinaga Y."/>
            <person name="Zwiers L.-H."/>
            <person name="Turgeon B."/>
            <person name="Goodwin S."/>
            <person name="Spatafora J."/>
            <person name="Crous P."/>
            <person name="Grigoriev I."/>
        </authorList>
    </citation>
    <scope>NUCLEOTIDE SEQUENCE</scope>
    <source>
        <strain evidence="1">HMLAC05119</strain>
    </source>
</reference>
<dbReference type="AlphaFoldDB" id="A0A6A5R4S4"/>
<evidence type="ECO:0000313" key="2">
    <source>
        <dbReference type="Proteomes" id="UP000800096"/>
    </source>
</evidence>
<dbReference type="EMBL" id="ML979132">
    <property type="protein sequence ID" value="KAF1922014.1"/>
    <property type="molecule type" value="Genomic_DNA"/>
</dbReference>
<proteinExistence type="predicted"/>
<evidence type="ECO:0000313" key="1">
    <source>
        <dbReference type="EMBL" id="KAF1922014.1"/>
    </source>
</evidence>
<dbReference type="Proteomes" id="UP000800096">
    <property type="component" value="Unassembled WGS sequence"/>
</dbReference>
<name>A0A6A5R4S4_AMPQU</name>